<dbReference type="Proteomes" id="UP001183817">
    <property type="component" value="Unassembled WGS sequence"/>
</dbReference>
<dbReference type="InterPro" id="IPR018713">
    <property type="entry name" value="MPAB/Lcp_cat_dom"/>
</dbReference>
<reference evidence="3 4" key="1">
    <citation type="submission" date="2023-07" db="EMBL/GenBank/DDBJ databases">
        <title>Sequencing the genomes of 1000 actinobacteria strains.</title>
        <authorList>
            <person name="Klenk H.-P."/>
        </authorList>
    </citation>
    <scope>NUCLEOTIDE SEQUENCE [LARGE SCALE GENOMIC DNA]</scope>
    <source>
        <strain evidence="3 4">DSM 20167</strain>
    </source>
</reference>
<sequence>MFEPLRRKLQQTFSAQEHYDPVWERELDRGDDAGYFPHDSAVWVVHGGMSPIAAGIRALLTQALHPGALAGVAEHSNYQSDPLARLAGTIRWIFTLTHGDTAAADAACAWVARRHEAVTGSYLAGTGEEREYAANDPGLATWVHLAFADAFLRSHEIFSGPVPQGADAYVREWAKAGELMGVPNPPRSDAELREAIAGYEARDELAGGPRVAEVVSFLKNPPLDPAVLPGYKLLFAAVVATLPENHRRMLGLRRPTLAGIPLPARLGGKAALTMAGLALDKQRPTELAARRRLFRLGVLNDLDYPEAGITDAVPAPAGFRTLHVRERVGQGEAAFEALASGIMSWKLHEAAGLRVRADTPMVQLASRVRLGIGLGAARIEAPCRVVRLIESATRRGFAYGTLAGHPETGEESFAAVLEPDGAVYLELKAVSRPSPGIYRLGSPVTAAAQSMVTDRYVAAARRLAGGN</sequence>
<name>A0ABU2BHU2_9MICC</name>
<keyword evidence="4" id="KW-1185">Reference proteome</keyword>
<dbReference type="EMBL" id="JAVDYI010000001">
    <property type="protein sequence ID" value="MDR7358173.1"/>
    <property type="molecule type" value="Genomic_DNA"/>
</dbReference>
<dbReference type="Pfam" id="PF09995">
    <property type="entry name" value="MPAB_Lcp_cat"/>
    <property type="match status" value="1"/>
</dbReference>
<proteinExistence type="predicted"/>
<dbReference type="Pfam" id="PF09348">
    <property type="entry name" value="DUF1990"/>
    <property type="match status" value="1"/>
</dbReference>
<protein>
    <submittedName>
        <fullName evidence="3">Uncharacterized protein (UPF0548 family)/uncharacterized protein (DUF2236 family)</fullName>
    </submittedName>
</protein>
<accession>A0ABU2BHU2</accession>
<dbReference type="RefSeq" id="WP_310289901.1">
    <property type="nucleotide sequence ID" value="NZ_BAAAWO010000001.1"/>
</dbReference>
<feature type="domain" description="DUF1990" evidence="1">
    <location>
        <begin position="304"/>
        <end position="459"/>
    </location>
</feature>
<evidence type="ECO:0000313" key="3">
    <source>
        <dbReference type="EMBL" id="MDR7358173.1"/>
    </source>
</evidence>
<evidence type="ECO:0000259" key="1">
    <source>
        <dbReference type="Pfam" id="PF09348"/>
    </source>
</evidence>
<dbReference type="InterPro" id="IPR018960">
    <property type="entry name" value="DUF1990"/>
</dbReference>
<gene>
    <name evidence="3" type="ORF">J2S64_001864</name>
</gene>
<feature type="domain" description="ER-bound oxygenase mpaB/mpaB'/Rubber oxygenase catalytic" evidence="2">
    <location>
        <begin position="43"/>
        <end position="256"/>
    </location>
</feature>
<evidence type="ECO:0000259" key="2">
    <source>
        <dbReference type="Pfam" id="PF09995"/>
    </source>
</evidence>
<comment type="caution">
    <text evidence="3">The sequence shown here is derived from an EMBL/GenBank/DDBJ whole genome shotgun (WGS) entry which is preliminary data.</text>
</comment>
<dbReference type="PANTHER" id="PTHR36151:SF3">
    <property type="entry name" value="ER-BOUND OXYGENASE MPAB_MPAB'_RUBBER OXYGENASE CATALYTIC DOMAIN-CONTAINING PROTEIN"/>
    <property type="match status" value="1"/>
</dbReference>
<evidence type="ECO:0000313" key="4">
    <source>
        <dbReference type="Proteomes" id="UP001183817"/>
    </source>
</evidence>
<organism evidence="3 4">
    <name type="scientific">Paeniglutamicibacter sulfureus</name>
    <dbReference type="NCBI Taxonomy" id="43666"/>
    <lineage>
        <taxon>Bacteria</taxon>
        <taxon>Bacillati</taxon>
        <taxon>Actinomycetota</taxon>
        <taxon>Actinomycetes</taxon>
        <taxon>Micrococcales</taxon>
        <taxon>Micrococcaceae</taxon>
        <taxon>Paeniglutamicibacter</taxon>
    </lineage>
</organism>
<dbReference type="PANTHER" id="PTHR36151">
    <property type="entry name" value="BLR2777 PROTEIN"/>
    <property type="match status" value="1"/>
</dbReference>